<evidence type="ECO:0000259" key="1">
    <source>
        <dbReference type="Pfam" id="PF00144"/>
    </source>
</evidence>
<dbReference type="InterPro" id="IPR050789">
    <property type="entry name" value="Diverse_Enzym_Activities"/>
</dbReference>
<gene>
    <name evidence="2" type="ORF">UFOPK1493_03092</name>
</gene>
<dbReference type="PANTHER" id="PTHR43283">
    <property type="entry name" value="BETA-LACTAMASE-RELATED"/>
    <property type="match status" value="1"/>
</dbReference>
<dbReference type="Pfam" id="PF00144">
    <property type="entry name" value="Beta-lactamase"/>
    <property type="match status" value="1"/>
</dbReference>
<name>A0A6J6F285_9ZZZZ</name>
<reference evidence="2" key="1">
    <citation type="submission" date="2020-05" db="EMBL/GenBank/DDBJ databases">
        <authorList>
            <person name="Chiriac C."/>
            <person name="Salcher M."/>
            <person name="Ghai R."/>
            <person name="Kavagutti S V."/>
        </authorList>
    </citation>
    <scope>NUCLEOTIDE SEQUENCE</scope>
</reference>
<accession>A0A6J6F285</accession>
<dbReference type="EMBL" id="CAEZSR010000154">
    <property type="protein sequence ID" value="CAB4581143.1"/>
    <property type="molecule type" value="Genomic_DNA"/>
</dbReference>
<dbReference type="Gene3D" id="3.40.710.10">
    <property type="entry name" value="DD-peptidase/beta-lactamase superfamily"/>
    <property type="match status" value="1"/>
</dbReference>
<dbReference type="AlphaFoldDB" id="A0A6J6F285"/>
<protein>
    <submittedName>
        <fullName evidence="2">Unannotated protein</fullName>
    </submittedName>
</protein>
<dbReference type="InterPro" id="IPR012338">
    <property type="entry name" value="Beta-lactam/transpept-like"/>
</dbReference>
<proteinExistence type="predicted"/>
<feature type="domain" description="Beta-lactamase-related" evidence="1">
    <location>
        <begin position="14"/>
        <end position="276"/>
    </location>
</feature>
<sequence>MREPDPNGGWRLVPAHRPPTIRDILTHTSGIGYGEENGDLVLGERNWLAGHDLASMATAFGDWPLRFQPGSTWLYSHGMDVAARLVEIMSGLPYDEYLRREVFGPLGMTDTEFWVPEDKVSRFSACYGRNARKELVLIDDPTRSTYLRVPKLFNGGGGLVGTLPDYLRFVAMLAGGGQLDGARVLGRKTVELIGTNHLPNDGEMSEMALPTGYGEVGFSGNGFGLTVAVSKGPQATGAVGSAGSFMWGGAASTTFWVDPAEELGVVFMTQLMPSGTFDFPSQLRSLVYGALR</sequence>
<dbReference type="SUPFAM" id="SSF56601">
    <property type="entry name" value="beta-lactamase/transpeptidase-like"/>
    <property type="match status" value="1"/>
</dbReference>
<organism evidence="2">
    <name type="scientific">freshwater metagenome</name>
    <dbReference type="NCBI Taxonomy" id="449393"/>
    <lineage>
        <taxon>unclassified sequences</taxon>
        <taxon>metagenomes</taxon>
        <taxon>ecological metagenomes</taxon>
    </lineage>
</organism>
<dbReference type="PANTHER" id="PTHR43283:SF3">
    <property type="entry name" value="BETA-LACTAMASE FAMILY PROTEIN (AFU_ORTHOLOGUE AFUA_5G07500)"/>
    <property type="match status" value="1"/>
</dbReference>
<evidence type="ECO:0000313" key="2">
    <source>
        <dbReference type="EMBL" id="CAB4581143.1"/>
    </source>
</evidence>
<dbReference type="InterPro" id="IPR001466">
    <property type="entry name" value="Beta-lactam-related"/>
</dbReference>